<sequence>MAAATTGMHQRASPARTAELRIGALISVTSISDMRYEGFLDEINPHSLGLQYVKFFGSEGRLKYGPQIPGRDRIYDYIYLRGSNIKDLQVISSPSPSTTSAVPDDPAIIRPRFGHPTPTAMALTSHGAAQVANVTTSAQPILPVTSFQLNQPRPRDLSASSSSFGGSFLPPPPANISRLAVPSYWPGLVGSSGGVSYFQHQFPPPPPSLVASQAPVQQQAQHQNVNTSVVGGSRYYEHHHPLLLGHSTGSPTTLPSLLSGRQVTFSLPEVEQLGARQSSPSQSLQTANIEEKTAIAPVMEPLPSNSSEETPESLMKPTTETGSTSSPHDKNQSARGRDQNPGVIRRFEVDFDFERMNKKFNKKEVWDIFSNGDARDVHHRKPVYHKDEFFDCLSYGLPEHESIVMLSEQMRIDNETFGVEIPTVHLDHENGLHSSRTSQASTSTSLGGRGHGNVRGSHRGPVIDLLQTKTEIVVTEGDQDGGKIAEMVKQIGASTLVVGLHDHSFIYKMAMAHNSIASNLNCKVVAIKQPTPLTTTTTRKRTISLPNSSTNMDLSQIEIAALSVPEINPPKIPYQVCPDPSAIIWRKGRSRRWTRRD</sequence>
<evidence type="ECO:0000313" key="4">
    <source>
        <dbReference type="Proteomes" id="UP000824120"/>
    </source>
</evidence>
<protein>
    <recommendedName>
        <fullName evidence="2">DFDF domain-containing protein</fullName>
    </recommendedName>
</protein>
<dbReference type="InterPro" id="IPR025609">
    <property type="entry name" value="Lsm14-like_N"/>
</dbReference>
<keyword evidence="4" id="KW-1185">Reference proteome</keyword>
<feature type="compositionally biased region" description="Polar residues" evidence="1">
    <location>
        <begin position="316"/>
        <end position="326"/>
    </location>
</feature>
<proteinExistence type="predicted"/>
<dbReference type="EMBL" id="JACXVP010000003">
    <property type="protein sequence ID" value="KAG5619024.1"/>
    <property type="molecule type" value="Genomic_DNA"/>
</dbReference>
<feature type="domain" description="DFDF" evidence="2">
    <location>
        <begin position="339"/>
        <end position="375"/>
    </location>
</feature>
<feature type="region of interest" description="Disordered" evidence="1">
    <location>
        <begin position="294"/>
        <end position="343"/>
    </location>
</feature>
<dbReference type="GO" id="GO:0033962">
    <property type="term" value="P:P-body assembly"/>
    <property type="evidence" value="ECO:0007669"/>
    <property type="project" value="TreeGrafter"/>
</dbReference>
<dbReference type="Pfam" id="PF12701">
    <property type="entry name" value="LSM14"/>
    <property type="match status" value="1"/>
</dbReference>
<dbReference type="Gene3D" id="2.30.30.100">
    <property type="match status" value="1"/>
</dbReference>
<dbReference type="SMART" id="SM01199">
    <property type="entry name" value="FDF"/>
    <property type="match status" value="1"/>
</dbReference>
<dbReference type="GO" id="GO:0003729">
    <property type="term" value="F:mRNA binding"/>
    <property type="evidence" value="ECO:0007669"/>
    <property type="project" value="TreeGrafter"/>
</dbReference>
<dbReference type="AlphaFoldDB" id="A0A9J6A3N7"/>
<dbReference type="GO" id="GO:0000932">
    <property type="term" value="C:P-body"/>
    <property type="evidence" value="ECO:0007669"/>
    <property type="project" value="TreeGrafter"/>
</dbReference>
<dbReference type="OrthoDB" id="21539at2759"/>
<dbReference type="InterPro" id="IPR010920">
    <property type="entry name" value="LSM_dom_sf"/>
</dbReference>
<gene>
    <name evidence="3" type="ORF">H5410_018848</name>
</gene>
<evidence type="ECO:0000313" key="3">
    <source>
        <dbReference type="EMBL" id="KAG5619024.1"/>
    </source>
</evidence>
<dbReference type="Proteomes" id="UP000824120">
    <property type="component" value="Chromosome 3"/>
</dbReference>
<feature type="region of interest" description="Disordered" evidence="1">
    <location>
        <begin position="430"/>
        <end position="459"/>
    </location>
</feature>
<feature type="compositionally biased region" description="Basic and acidic residues" evidence="1">
    <location>
        <begin position="327"/>
        <end position="338"/>
    </location>
</feature>
<name>A0A9J6A3N7_SOLCO</name>
<evidence type="ECO:0000256" key="1">
    <source>
        <dbReference type="SAM" id="MobiDB-lite"/>
    </source>
</evidence>
<dbReference type="PANTHER" id="PTHR13586">
    <property type="entry name" value="SCD6 PROTEIN-RELATED"/>
    <property type="match status" value="1"/>
</dbReference>
<dbReference type="InterPro" id="IPR025762">
    <property type="entry name" value="DFDF"/>
</dbReference>
<reference evidence="3 4" key="1">
    <citation type="submission" date="2020-09" db="EMBL/GenBank/DDBJ databases">
        <title>De no assembly of potato wild relative species, Solanum commersonii.</title>
        <authorList>
            <person name="Cho K."/>
        </authorList>
    </citation>
    <scope>NUCLEOTIDE SEQUENCE [LARGE SCALE GENOMIC DNA]</scope>
    <source>
        <strain evidence="3">LZ3.2</strain>
        <tissue evidence="3">Leaf</tissue>
    </source>
</reference>
<comment type="caution">
    <text evidence="3">The sequence shown here is derived from an EMBL/GenBank/DDBJ whole genome shotgun (WGS) entry which is preliminary data.</text>
</comment>
<dbReference type="PROSITE" id="PS51512">
    <property type="entry name" value="DFDF"/>
    <property type="match status" value="1"/>
</dbReference>
<dbReference type="InterPro" id="IPR019050">
    <property type="entry name" value="FDF_dom"/>
</dbReference>
<dbReference type="PANTHER" id="PTHR13586:SF14">
    <property type="entry name" value="PROTEIN DECAPPING 5-LIKE"/>
    <property type="match status" value="1"/>
</dbReference>
<dbReference type="SUPFAM" id="SSF50182">
    <property type="entry name" value="Sm-like ribonucleoproteins"/>
    <property type="match status" value="1"/>
</dbReference>
<organism evidence="3 4">
    <name type="scientific">Solanum commersonii</name>
    <name type="common">Commerson's wild potato</name>
    <name type="synonym">Commerson's nightshade</name>
    <dbReference type="NCBI Taxonomy" id="4109"/>
    <lineage>
        <taxon>Eukaryota</taxon>
        <taxon>Viridiplantae</taxon>
        <taxon>Streptophyta</taxon>
        <taxon>Embryophyta</taxon>
        <taxon>Tracheophyta</taxon>
        <taxon>Spermatophyta</taxon>
        <taxon>Magnoliopsida</taxon>
        <taxon>eudicotyledons</taxon>
        <taxon>Gunneridae</taxon>
        <taxon>Pentapetalae</taxon>
        <taxon>asterids</taxon>
        <taxon>lamiids</taxon>
        <taxon>Solanales</taxon>
        <taxon>Solanaceae</taxon>
        <taxon>Solanoideae</taxon>
        <taxon>Solaneae</taxon>
        <taxon>Solanum</taxon>
    </lineage>
</organism>
<evidence type="ECO:0000259" key="2">
    <source>
        <dbReference type="PROSITE" id="PS51512"/>
    </source>
</evidence>
<dbReference type="SMART" id="SM01271">
    <property type="entry name" value="LSM14"/>
    <property type="match status" value="1"/>
</dbReference>
<dbReference type="GO" id="GO:0034063">
    <property type="term" value="P:stress granule assembly"/>
    <property type="evidence" value="ECO:0007669"/>
    <property type="project" value="TreeGrafter"/>
</dbReference>
<feature type="compositionally biased region" description="Low complexity" evidence="1">
    <location>
        <begin position="434"/>
        <end position="445"/>
    </location>
</feature>
<accession>A0A9J6A3N7</accession>